<dbReference type="EMBL" id="SAUY01000015">
    <property type="protein sequence ID" value="RWR30469.1"/>
    <property type="molecule type" value="Genomic_DNA"/>
</dbReference>
<comment type="caution">
    <text evidence="1">The sequence shown here is derived from an EMBL/GenBank/DDBJ whole genome shotgun (WGS) entry which is preliminary data.</text>
</comment>
<protein>
    <submittedName>
        <fullName evidence="1">Uncharacterized protein</fullName>
    </submittedName>
</protein>
<organism evidence="1 2">
    <name type="scientific">Paenirhodobacter populi</name>
    <dbReference type="NCBI Taxonomy" id="2306993"/>
    <lineage>
        <taxon>Bacteria</taxon>
        <taxon>Pseudomonadati</taxon>
        <taxon>Pseudomonadota</taxon>
        <taxon>Alphaproteobacteria</taxon>
        <taxon>Rhodobacterales</taxon>
        <taxon>Rhodobacter group</taxon>
        <taxon>Paenirhodobacter</taxon>
    </lineage>
</organism>
<reference evidence="1 2" key="2">
    <citation type="submission" date="2019-01" db="EMBL/GenBank/DDBJ databases">
        <authorList>
            <person name="Li Y."/>
        </authorList>
    </citation>
    <scope>NUCLEOTIDE SEQUENCE [LARGE SCALE GENOMIC DNA]</scope>
    <source>
        <strain evidence="1 2">07D10-4-3</strain>
    </source>
</reference>
<gene>
    <name evidence="1" type="ORF">D2T29_12420</name>
</gene>
<sequence length="61" mass="6679">MLTYEQAVALAPTIKGRLLRNLDDLEREAFDMLQANGAADAIAAYPDSPTSTDERVALDLR</sequence>
<reference evidence="1 2" key="1">
    <citation type="submission" date="2019-01" db="EMBL/GenBank/DDBJ databases">
        <title>Sinorhodobacter populi sp. nov. isolated from the symptomatic bark tissue of Populus euramericana canker.</title>
        <authorList>
            <person name="Xu G."/>
        </authorList>
    </citation>
    <scope>NUCLEOTIDE SEQUENCE [LARGE SCALE GENOMIC DNA]</scope>
    <source>
        <strain evidence="1 2">07D10-4-3</strain>
    </source>
</reference>
<dbReference type="Proteomes" id="UP000284451">
    <property type="component" value="Unassembled WGS sequence"/>
</dbReference>
<accession>A0A443KCC0</accession>
<evidence type="ECO:0000313" key="2">
    <source>
        <dbReference type="Proteomes" id="UP000284451"/>
    </source>
</evidence>
<dbReference type="RefSeq" id="WP_128232675.1">
    <property type="nucleotide sequence ID" value="NZ_SAUY01000015.1"/>
</dbReference>
<evidence type="ECO:0000313" key="1">
    <source>
        <dbReference type="EMBL" id="RWR30469.1"/>
    </source>
</evidence>
<name>A0A443KCC0_9RHOB</name>
<proteinExistence type="predicted"/>
<dbReference type="AlphaFoldDB" id="A0A443KCC0"/>